<evidence type="ECO:0000256" key="1">
    <source>
        <dbReference type="ARBA" id="ARBA00001917"/>
    </source>
</evidence>
<dbReference type="GO" id="GO:0050661">
    <property type="term" value="F:NADP binding"/>
    <property type="evidence" value="ECO:0007669"/>
    <property type="project" value="InterPro"/>
</dbReference>
<dbReference type="SUPFAM" id="SSF51395">
    <property type="entry name" value="FMN-linked oxidoreductases"/>
    <property type="match status" value="1"/>
</dbReference>
<dbReference type="InterPro" id="IPR044152">
    <property type="entry name" value="YqjM-like"/>
</dbReference>
<evidence type="ECO:0000313" key="8">
    <source>
        <dbReference type="Proteomes" id="UP000195412"/>
    </source>
</evidence>
<dbReference type="GO" id="GO:0003959">
    <property type="term" value="F:NADPH dehydrogenase activity"/>
    <property type="evidence" value="ECO:0007669"/>
    <property type="project" value="UniProtKB-EC"/>
</dbReference>
<evidence type="ECO:0000256" key="3">
    <source>
        <dbReference type="ARBA" id="ARBA00022643"/>
    </source>
</evidence>
<dbReference type="PANTHER" id="PTHR43303">
    <property type="entry name" value="NADPH DEHYDROGENASE C23G7.10C-RELATED"/>
    <property type="match status" value="1"/>
</dbReference>
<dbReference type="EMBL" id="LT854705">
    <property type="protein sequence ID" value="SMS13851.1"/>
    <property type="molecule type" value="Genomic_DNA"/>
</dbReference>
<evidence type="ECO:0000259" key="6">
    <source>
        <dbReference type="Pfam" id="PF00724"/>
    </source>
</evidence>
<evidence type="ECO:0000256" key="2">
    <source>
        <dbReference type="ARBA" id="ARBA00022630"/>
    </source>
</evidence>
<dbReference type="PANTHER" id="PTHR43303:SF4">
    <property type="entry name" value="NADPH DEHYDROGENASE C23G7.10C-RELATED"/>
    <property type="match status" value="1"/>
</dbReference>
<keyword evidence="5 7" id="KW-0560">Oxidoreductase</keyword>
<dbReference type="EC" id="1.6.99.1" evidence="7"/>
<comment type="cofactor">
    <cofactor evidence="1">
        <name>FMN</name>
        <dbReference type="ChEBI" id="CHEBI:58210"/>
    </cofactor>
</comment>
<dbReference type="Pfam" id="PF00724">
    <property type="entry name" value="Oxidored_FMN"/>
    <property type="match status" value="1"/>
</dbReference>
<dbReference type="Gene3D" id="3.20.20.70">
    <property type="entry name" value="Aldolase class I"/>
    <property type="match status" value="1"/>
</dbReference>
<evidence type="ECO:0000313" key="7">
    <source>
        <dbReference type="EMBL" id="SMS13851.1"/>
    </source>
</evidence>
<protein>
    <submittedName>
        <fullName evidence="7">NADPH dehydrogenase</fullName>
        <ecNumber evidence="7">1.6.99.1</ecNumber>
    </submittedName>
</protein>
<gene>
    <name evidence="7" type="ORF">LZ3411_0801</name>
</gene>
<dbReference type="KEGG" id="lzy:LZ3411_0801"/>
<evidence type="ECO:0000256" key="5">
    <source>
        <dbReference type="ARBA" id="ARBA00023002"/>
    </source>
</evidence>
<accession>A0A1Y6JXK1</accession>
<organism evidence="7 8">
    <name type="scientific">Levilactobacillus zymae</name>
    <dbReference type="NCBI Taxonomy" id="267363"/>
    <lineage>
        <taxon>Bacteria</taxon>
        <taxon>Bacillati</taxon>
        <taxon>Bacillota</taxon>
        <taxon>Bacilli</taxon>
        <taxon>Lactobacillales</taxon>
        <taxon>Lactobacillaceae</taxon>
        <taxon>Levilactobacillus</taxon>
    </lineage>
</organism>
<name>A0A1Y6JXK1_9LACO</name>
<dbReference type="InterPro" id="IPR001155">
    <property type="entry name" value="OxRdtase_FMN_N"/>
</dbReference>
<feature type="domain" description="NADH:flavin oxidoreductase/NADH oxidase N-terminal" evidence="6">
    <location>
        <begin position="3"/>
        <end position="325"/>
    </location>
</feature>
<dbReference type="GO" id="GO:0010181">
    <property type="term" value="F:FMN binding"/>
    <property type="evidence" value="ECO:0007669"/>
    <property type="project" value="InterPro"/>
</dbReference>
<dbReference type="InterPro" id="IPR013785">
    <property type="entry name" value="Aldolase_TIM"/>
</dbReference>
<dbReference type="RefSeq" id="WP_087741746.1">
    <property type="nucleotide sequence ID" value="NZ_JBPWQU010000048.1"/>
</dbReference>
<reference evidence="8" key="1">
    <citation type="submission" date="2017-05" db="EMBL/GenBank/DDBJ databases">
        <authorList>
            <person name="Papadimitriou K."/>
        </authorList>
    </citation>
    <scope>NUCLEOTIDE SEQUENCE [LARGE SCALE GENOMIC DNA]</scope>
    <source>
        <strain evidence="8">ACA-DC 3411</strain>
    </source>
</reference>
<dbReference type="Proteomes" id="UP000195412">
    <property type="component" value="Chromosome I"/>
</dbReference>
<keyword evidence="4" id="KW-0521">NADP</keyword>
<evidence type="ECO:0000256" key="4">
    <source>
        <dbReference type="ARBA" id="ARBA00022857"/>
    </source>
</evidence>
<keyword evidence="2" id="KW-0285">Flavoprotein</keyword>
<sequence length="348" mass="38768">MSKLLEPAHLAKLSLKNRVVMSPMCLYAVTQEDGELTPVHCAHYLTRAMGQVGLIILEATAVTPDGRITKNDLGLWNDAQAVKLRDLVTNLHQLGAKVGVQLNHAGRKAVDAVTPVAPSDQRYSPDYRQPHPLTIPEIHNIVADFRAAAKRATAAGVDVIDIHGAHGYLIDQFLSPVVNQRHDPYGGSLRDRYRFLHEIVTAIREEFSGSLWTRLSLTDYQPSTQQNSLSEWQRVAQWLEADGVDLLDVSTGGLFPLKPNFPVHDGYQTKFATKLKHAVDIPVSTVGLLDNPGLCEYILQNHQADLILEGRALLRNPNWVATADLALHDHNLTRDTFNQSYYRGMNER</sequence>
<proteinExistence type="predicted"/>
<dbReference type="AlphaFoldDB" id="A0A1Y6JXK1"/>
<keyword evidence="3" id="KW-0288">FMN</keyword>